<evidence type="ECO:0000259" key="1">
    <source>
        <dbReference type="Pfam" id="PF01243"/>
    </source>
</evidence>
<name>A0A7X1B6N0_9BACT</name>
<protein>
    <submittedName>
        <fullName evidence="2">Pyridoxamine 5'-phosphate oxidase family protein</fullName>
    </submittedName>
</protein>
<organism evidence="2 3">
    <name type="scientific">Pelagicoccus albus</name>
    <dbReference type="NCBI Taxonomy" id="415222"/>
    <lineage>
        <taxon>Bacteria</taxon>
        <taxon>Pseudomonadati</taxon>
        <taxon>Verrucomicrobiota</taxon>
        <taxon>Opitutia</taxon>
        <taxon>Puniceicoccales</taxon>
        <taxon>Pelagicoccaceae</taxon>
        <taxon>Pelagicoccus</taxon>
    </lineage>
</organism>
<dbReference type="EMBL" id="JACHVC010000012">
    <property type="protein sequence ID" value="MBC2606369.1"/>
    <property type="molecule type" value="Genomic_DNA"/>
</dbReference>
<dbReference type="RefSeq" id="WP_185660250.1">
    <property type="nucleotide sequence ID" value="NZ_CAWPOO010000012.1"/>
</dbReference>
<reference evidence="2 3" key="1">
    <citation type="submission" date="2020-07" db="EMBL/GenBank/DDBJ databases">
        <authorList>
            <person name="Feng X."/>
        </authorList>
    </citation>
    <scope>NUCLEOTIDE SEQUENCE [LARGE SCALE GENOMIC DNA]</scope>
    <source>
        <strain evidence="2 3">JCM23202</strain>
    </source>
</reference>
<comment type="caution">
    <text evidence="2">The sequence shown here is derived from an EMBL/GenBank/DDBJ whole genome shotgun (WGS) entry which is preliminary data.</text>
</comment>
<feature type="domain" description="Pyridoxamine 5'-phosphate oxidase N-terminal" evidence="1">
    <location>
        <begin position="9"/>
        <end position="131"/>
    </location>
</feature>
<gene>
    <name evidence="2" type="ORF">H5P27_09960</name>
</gene>
<dbReference type="PANTHER" id="PTHR39336">
    <property type="entry name" value="PYRIDOXAMINE PHOSPHATE OXIDASE FAMILY PROTEIN (AFU_ORTHOLOGUE AFUA_6G11440)"/>
    <property type="match status" value="1"/>
</dbReference>
<dbReference type="SUPFAM" id="SSF50475">
    <property type="entry name" value="FMN-binding split barrel"/>
    <property type="match status" value="1"/>
</dbReference>
<dbReference type="InterPro" id="IPR011576">
    <property type="entry name" value="Pyridox_Oxase_N"/>
</dbReference>
<evidence type="ECO:0000313" key="2">
    <source>
        <dbReference type="EMBL" id="MBC2606369.1"/>
    </source>
</evidence>
<sequence>MKLHPEISAKHLAWIEKQQMFFVGTAPLDAEGHVNLSPKGGDSFRVLSPLQVAYLDYTGSGAETIAHLRENGRIVIMFCAFEGPPQIFRLHGKGTAHLHGSPEFEELSKHFPENPGARSIVVVDVERVADSCGYAVPFYDFKGHRNGLDKWAEKKGEDGVKAYQAENNERSIDGLPSIDHS</sequence>
<dbReference type="PANTHER" id="PTHR39336:SF1">
    <property type="entry name" value="PYRIDOXAMINE PHOSPHATE OXIDASE FAMILY PROTEIN (AFU_ORTHOLOGUE AFUA_6G11440)"/>
    <property type="match status" value="1"/>
</dbReference>
<dbReference type="Gene3D" id="2.30.110.10">
    <property type="entry name" value="Electron Transport, Fmn-binding Protein, Chain A"/>
    <property type="match status" value="1"/>
</dbReference>
<dbReference type="AlphaFoldDB" id="A0A7X1B6N0"/>
<dbReference type="Proteomes" id="UP000526501">
    <property type="component" value="Unassembled WGS sequence"/>
</dbReference>
<proteinExistence type="predicted"/>
<accession>A0A7X1B6N0</accession>
<dbReference type="Pfam" id="PF01243">
    <property type="entry name" value="PNPOx_N"/>
    <property type="match status" value="1"/>
</dbReference>
<dbReference type="InterPro" id="IPR012349">
    <property type="entry name" value="Split_barrel_FMN-bd"/>
</dbReference>
<evidence type="ECO:0000313" key="3">
    <source>
        <dbReference type="Proteomes" id="UP000526501"/>
    </source>
</evidence>
<keyword evidence="3" id="KW-1185">Reference proteome</keyword>